<comment type="caution">
    <text evidence="1">The sequence shown here is derived from an EMBL/GenBank/DDBJ whole genome shotgun (WGS) entry which is preliminary data.</text>
</comment>
<gene>
    <name evidence="1" type="ORF">BS78_K175300</name>
</gene>
<evidence type="ECO:0000313" key="2">
    <source>
        <dbReference type="Proteomes" id="UP001164776"/>
    </source>
</evidence>
<reference evidence="1 2" key="1">
    <citation type="submission" date="2022-10" db="EMBL/GenBank/DDBJ databases">
        <title>WGS assembly of Paspalum vaginatum 540-79.</title>
        <authorList>
            <person name="Sun G."/>
            <person name="Wase N."/>
            <person name="Shu S."/>
            <person name="Jenkins J."/>
            <person name="Zhou B."/>
            <person name="Torres-Rodriguez J."/>
            <person name="Chen C."/>
            <person name="Sandor L."/>
            <person name="Plott C."/>
            <person name="Yoshinga Y."/>
            <person name="Daum C."/>
            <person name="Qi P."/>
            <person name="Barry K."/>
            <person name="Lipzen A."/>
            <person name="Berry L."/>
            <person name="Pedersen C."/>
            <person name="Gottilla T."/>
            <person name="Foltz A."/>
            <person name="Yu H."/>
            <person name="O'Malley R."/>
            <person name="Zhang C."/>
            <person name="Devos K."/>
            <person name="Sigmon B."/>
            <person name="Yu B."/>
            <person name="Obata T."/>
            <person name="Schmutz J."/>
            <person name="Schnable J."/>
        </authorList>
    </citation>
    <scope>NUCLEOTIDE SEQUENCE [LARGE SCALE GENOMIC DNA]</scope>
    <source>
        <strain evidence="2">cv. 540-79</strain>
    </source>
</reference>
<keyword evidence="2" id="KW-1185">Reference proteome</keyword>
<accession>A0A9W7X966</accession>
<organism evidence="1 2">
    <name type="scientific">Paspalum vaginatum</name>
    <name type="common">seashore paspalum</name>
    <dbReference type="NCBI Taxonomy" id="158149"/>
    <lineage>
        <taxon>Eukaryota</taxon>
        <taxon>Viridiplantae</taxon>
        <taxon>Streptophyta</taxon>
        <taxon>Embryophyta</taxon>
        <taxon>Tracheophyta</taxon>
        <taxon>Spermatophyta</taxon>
        <taxon>Magnoliopsida</taxon>
        <taxon>Liliopsida</taxon>
        <taxon>Poales</taxon>
        <taxon>Poaceae</taxon>
        <taxon>PACMAD clade</taxon>
        <taxon>Panicoideae</taxon>
        <taxon>Andropogonodae</taxon>
        <taxon>Paspaleae</taxon>
        <taxon>Paspalinae</taxon>
        <taxon>Paspalum</taxon>
    </lineage>
</organism>
<name>A0A9W7X966_9POAL</name>
<protein>
    <submittedName>
        <fullName evidence="1">Uncharacterized protein</fullName>
    </submittedName>
</protein>
<dbReference type="EMBL" id="MU629659">
    <property type="protein sequence ID" value="KAJ1255658.1"/>
    <property type="molecule type" value="Genomic_DNA"/>
</dbReference>
<proteinExistence type="predicted"/>
<dbReference type="AlphaFoldDB" id="A0A9W7X966"/>
<sequence>MAALASAVALPARREKNNLVGSWRTRTEAEEHVPPRQFPGPLRSMPPAHLPPPATAAATTSLPFSRPATLVDLGRPKKIGARRGGPCPPTKSSALLILRRLLRRGKKWMGGAGAVAAPQAAAAGSRQPEMQERCPRVRLHRRPRLLVQVHGCEEQQCMVLLRRGWIEVD</sequence>
<evidence type="ECO:0000313" key="1">
    <source>
        <dbReference type="EMBL" id="KAJ1255658.1"/>
    </source>
</evidence>
<dbReference type="Proteomes" id="UP001164776">
    <property type="component" value="Unassembled WGS sequence"/>
</dbReference>